<evidence type="ECO:0000313" key="1">
    <source>
        <dbReference type="EMBL" id="GEU58561.1"/>
    </source>
</evidence>
<evidence type="ECO:0008006" key="2">
    <source>
        <dbReference type="Google" id="ProtNLM"/>
    </source>
</evidence>
<accession>A0A6L2L9W2</accession>
<dbReference type="AlphaFoldDB" id="A0A6L2L9W2"/>
<sequence length="283" mass="32103">MGKTIGELQALLIKYEKGLPKKAATLQVMAIQGGRIQKPNKKSLNAKGKGKGKGKRKDKLFYILKPKNPKPFAKENPAKDDACHHYKEVGYWKMNYLVYLAELIRNKKQVGSASSSGNGVRAQVEAIGSFDLVLPNGLVICLDNSHYAPIITRGVVSVSRLVGNDIIQCFTDYELLVSKNNVLYFNVISRDYIYKIDMLNPVPNVNSIYNVSNKRAKHNMDFTYKWHYRLAYMSKKHIEKLQHDGLLKSTDDESFNQYVSFLSGKITRKPFSHRTKRATDLLG</sequence>
<dbReference type="EMBL" id="BKCJ010004024">
    <property type="protein sequence ID" value="GEU58561.1"/>
    <property type="molecule type" value="Genomic_DNA"/>
</dbReference>
<reference evidence="1" key="1">
    <citation type="journal article" date="2019" name="Sci. Rep.">
        <title>Draft genome of Tanacetum cinerariifolium, the natural source of mosquito coil.</title>
        <authorList>
            <person name="Yamashiro T."/>
            <person name="Shiraishi A."/>
            <person name="Satake H."/>
            <person name="Nakayama K."/>
        </authorList>
    </citation>
    <scope>NUCLEOTIDE SEQUENCE</scope>
</reference>
<comment type="caution">
    <text evidence="1">The sequence shown here is derived from an EMBL/GenBank/DDBJ whole genome shotgun (WGS) entry which is preliminary data.</text>
</comment>
<name>A0A6L2L9W2_TANCI</name>
<protein>
    <recommendedName>
        <fullName evidence="2">GAG-pre-integrase domain-containing protein</fullName>
    </recommendedName>
</protein>
<proteinExistence type="predicted"/>
<organism evidence="1">
    <name type="scientific">Tanacetum cinerariifolium</name>
    <name type="common">Dalmatian daisy</name>
    <name type="synonym">Chrysanthemum cinerariifolium</name>
    <dbReference type="NCBI Taxonomy" id="118510"/>
    <lineage>
        <taxon>Eukaryota</taxon>
        <taxon>Viridiplantae</taxon>
        <taxon>Streptophyta</taxon>
        <taxon>Embryophyta</taxon>
        <taxon>Tracheophyta</taxon>
        <taxon>Spermatophyta</taxon>
        <taxon>Magnoliopsida</taxon>
        <taxon>eudicotyledons</taxon>
        <taxon>Gunneridae</taxon>
        <taxon>Pentapetalae</taxon>
        <taxon>asterids</taxon>
        <taxon>campanulids</taxon>
        <taxon>Asterales</taxon>
        <taxon>Asteraceae</taxon>
        <taxon>Asteroideae</taxon>
        <taxon>Anthemideae</taxon>
        <taxon>Anthemidinae</taxon>
        <taxon>Tanacetum</taxon>
    </lineage>
</organism>
<gene>
    <name evidence="1" type="ORF">Tci_030539</name>
</gene>